<keyword evidence="1" id="KW-0472">Membrane</keyword>
<reference evidence="3" key="1">
    <citation type="journal article" date="2019" name="Int. J. Syst. Evol. Microbiol.">
        <title>The Global Catalogue of Microorganisms (GCM) 10K type strain sequencing project: providing services to taxonomists for standard genome sequencing and annotation.</title>
        <authorList>
            <consortium name="The Broad Institute Genomics Platform"/>
            <consortium name="The Broad Institute Genome Sequencing Center for Infectious Disease"/>
            <person name="Wu L."/>
            <person name="Ma J."/>
        </authorList>
    </citation>
    <scope>NUCLEOTIDE SEQUENCE [LARGE SCALE GENOMIC DNA]</scope>
    <source>
        <strain evidence="3">CGMCC 1.15399</strain>
    </source>
</reference>
<dbReference type="EMBL" id="JBHUCM010000010">
    <property type="protein sequence ID" value="MFD1537535.1"/>
    <property type="molecule type" value="Genomic_DNA"/>
</dbReference>
<protein>
    <submittedName>
        <fullName evidence="2">Uncharacterized protein</fullName>
    </submittedName>
</protein>
<evidence type="ECO:0000313" key="2">
    <source>
        <dbReference type="EMBL" id="MFD1537535.1"/>
    </source>
</evidence>
<evidence type="ECO:0000313" key="3">
    <source>
        <dbReference type="Proteomes" id="UP001597097"/>
    </source>
</evidence>
<proteinExistence type="predicted"/>
<keyword evidence="1" id="KW-1133">Transmembrane helix</keyword>
<comment type="caution">
    <text evidence="2">The sequence shown here is derived from an EMBL/GenBank/DDBJ whole genome shotgun (WGS) entry which is preliminary data.</text>
</comment>
<keyword evidence="1" id="KW-0812">Transmembrane</keyword>
<evidence type="ECO:0000256" key="1">
    <source>
        <dbReference type="SAM" id="Phobius"/>
    </source>
</evidence>
<gene>
    <name evidence="2" type="ORF">ACFSJ0_10855</name>
</gene>
<feature type="transmembrane region" description="Helical" evidence="1">
    <location>
        <begin position="30"/>
        <end position="46"/>
    </location>
</feature>
<feature type="transmembrane region" description="Helical" evidence="1">
    <location>
        <begin position="58"/>
        <end position="84"/>
    </location>
</feature>
<dbReference type="RefSeq" id="WP_219534645.1">
    <property type="nucleotide sequence ID" value="NZ_JAHKRM010000023.1"/>
</dbReference>
<name>A0ABW4G432_9ACTN</name>
<accession>A0ABW4G432</accession>
<organism evidence="2 3">
    <name type="scientific">Nonomuraea guangzhouensis</name>
    <dbReference type="NCBI Taxonomy" id="1291555"/>
    <lineage>
        <taxon>Bacteria</taxon>
        <taxon>Bacillati</taxon>
        <taxon>Actinomycetota</taxon>
        <taxon>Actinomycetes</taxon>
        <taxon>Streptosporangiales</taxon>
        <taxon>Streptosporangiaceae</taxon>
        <taxon>Nonomuraea</taxon>
    </lineage>
</organism>
<keyword evidence="3" id="KW-1185">Reference proteome</keyword>
<feature type="transmembrane region" description="Helical" evidence="1">
    <location>
        <begin position="105"/>
        <end position="128"/>
    </location>
</feature>
<dbReference type="Proteomes" id="UP001597097">
    <property type="component" value="Unassembled WGS sequence"/>
</dbReference>
<sequence length="129" mass="14741">MLGNQLRRDLRWLSRDLHWLKRQARKDRRITVSVLTGVLAFWYRQLSPADPMPASGPLLAISLGLLTASGAAWLVSAYFLAITARPQREPVEVLRRVSRISRAKEWAFCSLSAYVAWHLLQFVTALLVR</sequence>